<feature type="compositionally biased region" description="Acidic residues" evidence="5">
    <location>
        <begin position="523"/>
        <end position="544"/>
    </location>
</feature>
<evidence type="ECO:0000256" key="4">
    <source>
        <dbReference type="SAM" id="Coils"/>
    </source>
</evidence>
<proteinExistence type="predicted"/>
<evidence type="ECO:0000256" key="2">
    <source>
        <dbReference type="ARBA" id="ARBA00022771"/>
    </source>
</evidence>
<keyword evidence="3" id="KW-0862">Zinc</keyword>
<dbReference type="Gene3D" id="3.30.40.10">
    <property type="entry name" value="Zinc/RING finger domain, C3HC4 (zinc finger)"/>
    <property type="match status" value="1"/>
</dbReference>
<accession>A0AAW2HM41</accession>
<feature type="domain" description="Zinc finger PHD-type" evidence="6">
    <location>
        <begin position="347"/>
        <end position="383"/>
    </location>
</feature>
<dbReference type="EMBL" id="JARGDH010000004">
    <property type="protein sequence ID" value="KAL0270468.1"/>
    <property type="molecule type" value="Genomic_DNA"/>
</dbReference>
<feature type="coiled-coil region" evidence="4">
    <location>
        <begin position="439"/>
        <end position="473"/>
    </location>
</feature>
<name>A0AAW2HM41_9NEOP</name>
<feature type="compositionally biased region" description="Polar residues" evidence="5">
    <location>
        <begin position="590"/>
        <end position="600"/>
    </location>
</feature>
<feature type="compositionally biased region" description="Polar residues" evidence="5">
    <location>
        <begin position="653"/>
        <end position="665"/>
    </location>
</feature>
<keyword evidence="4" id="KW-0175">Coiled coil</keyword>
<protein>
    <recommendedName>
        <fullName evidence="6">Zinc finger PHD-type domain-containing protein</fullName>
    </recommendedName>
</protein>
<feature type="compositionally biased region" description="Polar residues" evidence="5">
    <location>
        <begin position="625"/>
        <end position="642"/>
    </location>
</feature>
<dbReference type="GO" id="GO:0008270">
    <property type="term" value="F:zinc ion binding"/>
    <property type="evidence" value="ECO:0007669"/>
    <property type="project" value="UniProtKB-KW"/>
</dbReference>
<dbReference type="PANTHER" id="PTHR24102">
    <property type="entry name" value="PHD FINGER PROTEIN"/>
    <property type="match status" value="1"/>
</dbReference>
<feature type="region of interest" description="Disordered" evidence="5">
    <location>
        <begin position="109"/>
        <end position="135"/>
    </location>
</feature>
<evidence type="ECO:0000256" key="3">
    <source>
        <dbReference type="ARBA" id="ARBA00022833"/>
    </source>
</evidence>
<evidence type="ECO:0000313" key="7">
    <source>
        <dbReference type="EMBL" id="KAL0270468.1"/>
    </source>
</evidence>
<evidence type="ECO:0000259" key="6">
    <source>
        <dbReference type="SMART" id="SM00249"/>
    </source>
</evidence>
<keyword evidence="2" id="KW-0863">Zinc-finger</keyword>
<organism evidence="7">
    <name type="scientific">Menopon gallinae</name>
    <name type="common">poultry shaft louse</name>
    <dbReference type="NCBI Taxonomy" id="328185"/>
    <lineage>
        <taxon>Eukaryota</taxon>
        <taxon>Metazoa</taxon>
        <taxon>Ecdysozoa</taxon>
        <taxon>Arthropoda</taxon>
        <taxon>Hexapoda</taxon>
        <taxon>Insecta</taxon>
        <taxon>Pterygota</taxon>
        <taxon>Neoptera</taxon>
        <taxon>Paraneoptera</taxon>
        <taxon>Psocodea</taxon>
        <taxon>Troctomorpha</taxon>
        <taxon>Phthiraptera</taxon>
        <taxon>Amblycera</taxon>
        <taxon>Menoponidae</taxon>
        <taxon>Menopon</taxon>
    </lineage>
</organism>
<reference evidence="7" key="1">
    <citation type="journal article" date="2024" name="Gigascience">
        <title>Chromosome-level genome of the poultry shaft louse Menopon gallinae provides insight into the host-switching and adaptive evolution of parasitic lice.</title>
        <authorList>
            <person name="Xu Y."/>
            <person name="Ma L."/>
            <person name="Liu S."/>
            <person name="Liang Y."/>
            <person name="Liu Q."/>
            <person name="He Z."/>
            <person name="Tian L."/>
            <person name="Duan Y."/>
            <person name="Cai W."/>
            <person name="Li H."/>
            <person name="Song F."/>
        </authorList>
    </citation>
    <scope>NUCLEOTIDE SEQUENCE</scope>
    <source>
        <strain evidence="7">Cailab_2023a</strain>
    </source>
</reference>
<gene>
    <name evidence="7" type="ORF">PYX00_007873</name>
</gene>
<evidence type="ECO:0000256" key="5">
    <source>
        <dbReference type="SAM" id="MobiDB-lite"/>
    </source>
</evidence>
<dbReference type="SUPFAM" id="SSF57903">
    <property type="entry name" value="FYVE/PHD zinc finger"/>
    <property type="match status" value="1"/>
</dbReference>
<dbReference type="InterPro" id="IPR013083">
    <property type="entry name" value="Znf_RING/FYVE/PHD"/>
</dbReference>
<sequence>MEISDTLKTDIKDIQSGIIKCIQNHQALALKLKEDPTLETDIKVELTHIQKQIVDLNEKQKILLQQLRKELEDNMTNGQLAAYNFNLYKVKPGQLETKKRRRKDLSLAPKVVSCRATHSPPSLSPSPTPSSSSLSDDSVDYVSPFMLPIPVPKARPKLLPDIKDNAYLGGVNRRDLRPPRLRKNQKILSDEEVFKDIPVYYDPVPSPPPVDEKDLKARFMGALSLIPKEMLNEILNRKVERKRRSTATNNPNFVYNNDWEIPAVSRYNQWKRSKTYLSPHKLSKIENAKKCKIDEYNEVRRREKEAENDKLGRLNFEDMKLPPGLTVEKLEGKSRNSTPDSSTSNAVCFICRSSGLLTVCRECTATYHTSCVSPSSLFCPSCKHKRSSHDEGSSEESSREEFVSKCPNVAESYNKLKKYIEHHTDSDAAALYIERENYKMELIIKNQELYEEKHKLEEKAAELSEALLLQEDSRNELLREEKAILSKIKVIVDFVEVFQKTNPKKVSETTENEEVTDVKEEVEAGEEEEEEEEEKVTVEDEDEKTEEKEEVEREETEVEEKKVKDECEVDENACSSPTGSCHDAEDSPALLSQESVGNSVKNEEGNCESPSSASKGSLFVDAGNAENSTSPRSVVSKDSISNPLFELDEGDEQCTSQSVEKSSAGSDVVEYETPSSEPEFY</sequence>
<evidence type="ECO:0000256" key="1">
    <source>
        <dbReference type="ARBA" id="ARBA00022723"/>
    </source>
</evidence>
<dbReference type="InterPro" id="IPR001965">
    <property type="entry name" value="Znf_PHD"/>
</dbReference>
<feature type="region of interest" description="Disordered" evidence="5">
    <location>
        <begin position="505"/>
        <end position="681"/>
    </location>
</feature>
<comment type="caution">
    <text evidence="7">The sequence shown here is derived from an EMBL/GenBank/DDBJ whole genome shotgun (WGS) entry which is preliminary data.</text>
</comment>
<dbReference type="PANTHER" id="PTHR24102:SF28">
    <property type="entry name" value="PHD-TYPE DOMAIN-CONTAINING PROTEIN"/>
    <property type="match status" value="1"/>
</dbReference>
<dbReference type="SMART" id="SM00249">
    <property type="entry name" value="PHD"/>
    <property type="match status" value="1"/>
</dbReference>
<keyword evidence="1" id="KW-0479">Metal-binding</keyword>
<dbReference type="InterPro" id="IPR011011">
    <property type="entry name" value="Znf_FYVE_PHD"/>
</dbReference>
<dbReference type="AlphaFoldDB" id="A0AAW2HM41"/>